<gene>
    <name evidence="2" type="ORF">CUU66_12760</name>
</gene>
<evidence type="ECO:0000259" key="1">
    <source>
        <dbReference type="PROSITE" id="PS51186"/>
    </source>
</evidence>
<dbReference type="OrthoDB" id="9811523at2"/>
<dbReference type="AlphaFoldDB" id="A0A2N5M543"/>
<sequence length="177" mass="20358">MFPILETERLLLREITIDDAKDIFACFSNENVTRYYGQETLEDIKQAETFVDFFAKSYTEKRGIRWGIEIKGTQGIIGTIGFNAWSPKHKRAEIGYEIHPEQWRKGYTSEAVSKVLQYGFDELGLTRLGAVVFIDNEASNNLLTKVGFQKEGILRDYMHQSGKAHDTYVYSILKNSK</sequence>
<name>A0A2N5M543_9BACI</name>
<dbReference type="PANTHER" id="PTHR43792">
    <property type="entry name" value="GNAT FAMILY, PUTATIVE (AFU_ORTHOLOGUE AFUA_3G00765)-RELATED-RELATED"/>
    <property type="match status" value="1"/>
</dbReference>
<keyword evidence="2" id="KW-0808">Transferase</keyword>
<dbReference type="RefSeq" id="WP_101642751.1">
    <property type="nucleotide sequence ID" value="NZ_PGUY01000039.1"/>
</dbReference>
<dbReference type="EMBL" id="PGUY01000039">
    <property type="protein sequence ID" value="PLT29452.1"/>
    <property type="molecule type" value="Genomic_DNA"/>
</dbReference>
<dbReference type="InterPro" id="IPR016181">
    <property type="entry name" value="Acyl_CoA_acyltransferase"/>
</dbReference>
<reference evidence="2 3" key="1">
    <citation type="submission" date="2017-11" db="EMBL/GenBank/DDBJ databases">
        <title>Comparitive Functional Genomics of Dry Heat Resistant strains isolated from the Viking Spacecraft.</title>
        <authorList>
            <person name="Seuylemezian A."/>
            <person name="Cooper K."/>
            <person name="Vaishampayan P."/>
        </authorList>
    </citation>
    <scope>NUCLEOTIDE SEQUENCE [LARGE SCALE GENOMIC DNA]</scope>
    <source>
        <strain evidence="2 3">V1-29</strain>
    </source>
</reference>
<dbReference type="Pfam" id="PF13302">
    <property type="entry name" value="Acetyltransf_3"/>
    <property type="match status" value="1"/>
</dbReference>
<dbReference type="InterPro" id="IPR000182">
    <property type="entry name" value="GNAT_dom"/>
</dbReference>
<dbReference type="CDD" id="cd04301">
    <property type="entry name" value="NAT_SF"/>
    <property type="match status" value="1"/>
</dbReference>
<proteinExistence type="predicted"/>
<dbReference type="Gene3D" id="3.40.630.30">
    <property type="match status" value="1"/>
</dbReference>
<dbReference type="InterPro" id="IPR051531">
    <property type="entry name" value="N-acetyltransferase"/>
</dbReference>
<dbReference type="GO" id="GO:0005737">
    <property type="term" value="C:cytoplasm"/>
    <property type="evidence" value="ECO:0007669"/>
    <property type="project" value="TreeGrafter"/>
</dbReference>
<dbReference type="GO" id="GO:0008999">
    <property type="term" value="F:protein-N-terminal-alanine acetyltransferase activity"/>
    <property type="evidence" value="ECO:0007669"/>
    <property type="project" value="TreeGrafter"/>
</dbReference>
<comment type="caution">
    <text evidence="2">The sequence shown here is derived from an EMBL/GenBank/DDBJ whole genome shotgun (WGS) entry which is preliminary data.</text>
</comment>
<dbReference type="PANTHER" id="PTHR43792:SF9">
    <property type="entry name" value="RIBOSOMAL-PROTEIN-ALANINE ACETYLTRANSFERASE"/>
    <property type="match status" value="1"/>
</dbReference>
<accession>A0A2N5M543</accession>
<keyword evidence="3" id="KW-1185">Reference proteome</keyword>
<evidence type="ECO:0000313" key="2">
    <source>
        <dbReference type="EMBL" id="PLT29452.1"/>
    </source>
</evidence>
<dbReference type="SUPFAM" id="SSF55729">
    <property type="entry name" value="Acyl-CoA N-acyltransferases (Nat)"/>
    <property type="match status" value="1"/>
</dbReference>
<protein>
    <submittedName>
        <fullName evidence="2">GNAT family N-acetyltransferase</fullName>
    </submittedName>
</protein>
<feature type="domain" description="N-acetyltransferase" evidence="1">
    <location>
        <begin position="10"/>
        <end position="175"/>
    </location>
</feature>
<dbReference type="PROSITE" id="PS51186">
    <property type="entry name" value="GNAT"/>
    <property type="match status" value="1"/>
</dbReference>
<evidence type="ECO:0000313" key="3">
    <source>
        <dbReference type="Proteomes" id="UP000234748"/>
    </source>
</evidence>
<dbReference type="Proteomes" id="UP000234748">
    <property type="component" value="Unassembled WGS sequence"/>
</dbReference>
<organism evidence="2 3">
    <name type="scientific">Peribacillus deserti</name>
    <dbReference type="NCBI Taxonomy" id="673318"/>
    <lineage>
        <taxon>Bacteria</taxon>
        <taxon>Bacillati</taxon>
        <taxon>Bacillota</taxon>
        <taxon>Bacilli</taxon>
        <taxon>Bacillales</taxon>
        <taxon>Bacillaceae</taxon>
        <taxon>Peribacillus</taxon>
    </lineage>
</organism>